<dbReference type="AlphaFoldDB" id="A0A563EH68"/>
<protein>
    <submittedName>
        <fullName evidence="1">Uncharacterized protein</fullName>
    </submittedName>
</protein>
<evidence type="ECO:0000313" key="1">
    <source>
        <dbReference type="EMBL" id="TWP45951.1"/>
    </source>
</evidence>
<evidence type="ECO:0000313" key="2">
    <source>
        <dbReference type="Proteomes" id="UP000316639"/>
    </source>
</evidence>
<organism evidence="1 2">
    <name type="scientific">Lentzea tibetensis</name>
    <dbReference type="NCBI Taxonomy" id="2591470"/>
    <lineage>
        <taxon>Bacteria</taxon>
        <taxon>Bacillati</taxon>
        <taxon>Actinomycetota</taxon>
        <taxon>Actinomycetes</taxon>
        <taxon>Pseudonocardiales</taxon>
        <taxon>Pseudonocardiaceae</taxon>
        <taxon>Lentzea</taxon>
    </lineage>
</organism>
<proteinExistence type="predicted"/>
<dbReference type="Proteomes" id="UP000316639">
    <property type="component" value="Unassembled WGS sequence"/>
</dbReference>
<keyword evidence="2" id="KW-1185">Reference proteome</keyword>
<sequence>MRITAFVALGVCEVLLIFWRLGERVAQNLVANWDVSDWIALCAVMVALGGLRFARRAAVAAESSSNSASRALDIAKDSAESAAISARATEKSADADSRMAAIAEANQHDALAPKWLIEVGEPGERGILLRLRYEEGPYEVEVDVTTICEIFEITDQSDTFEVHLHRKRFHHPVLHPHEMWEVRIDFEEGWKISHVEAMVSIQAIDLHVVEREPWFRVQHCYSPRRKIARARFIE</sequence>
<reference evidence="1 2" key="1">
    <citation type="submission" date="2019-07" db="EMBL/GenBank/DDBJ databases">
        <title>Lentzea xizangensis sp. nov., isolated from Qinghai-Tibetan Plateau Soils.</title>
        <authorList>
            <person name="Huang J."/>
        </authorList>
    </citation>
    <scope>NUCLEOTIDE SEQUENCE [LARGE SCALE GENOMIC DNA]</scope>
    <source>
        <strain evidence="1 2">FXJ1.1311</strain>
    </source>
</reference>
<dbReference type="EMBL" id="VOBR01000037">
    <property type="protein sequence ID" value="TWP45951.1"/>
    <property type="molecule type" value="Genomic_DNA"/>
</dbReference>
<dbReference type="RefSeq" id="WP_146359136.1">
    <property type="nucleotide sequence ID" value="NZ_VOBR01000037.1"/>
</dbReference>
<name>A0A563EH68_9PSEU</name>
<accession>A0A563EH68</accession>
<comment type="caution">
    <text evidence="1">The sequence shown here is derived from an EMBL/GenBank/DDBJ whole genome shotgun (WGS) entry which is preliminary data.</text>
</comment>
<gene>
    <name evidence="1" type="ORF">FKR81_37660</name>
</gene>